<protein>
    <submittedName>
        <fullName evidence="1">Uncharacterized protein</fullName>
    </submittedName>
</protein>
<dbReference type="AlphaFoldDB" id="A0AAD6M6L0"/>
<organism evidence="1 2">
    <name type="scientific">Populus alba x Populus x berolinensis</name>
    <dbReference type="NCBI Taxonomy" id="444605"/>
    <lineage>
        <taxon>Eukaryota</taxon>
        <taxon>Viridiplantae</taxon>
        <taxon>Streptophyta</taxon>
        <taxon>Embryophyta</taxon>
        <taxon>Tracheophyta</taxon>
        <taxon>Spermatophyta</taxon>
        <taxon>Magnoliopsida</taxon>
        <taxon>eudicotyledons</taxon>
        <taxon>Gunneridae</taxon>
        <taxon>Pentapetalae</taxon>
        <taxon>rosids</taxon>
        <taxon>fabids</taxon>
        <taxon>Malpighiales</taxon>
        <taxon>Salicaceae</taxon>
        <taxon>Saliceae</taxon>
        <taxon>Populus</taxon>
    </lineage>
</organism>
<name>A0AAD6M6L0_9ROSI</name>
<keyword evidence="2" id="KW-1185">Reference proteome</keyword>
<proteinExistence type="predicted"/>
<dbReference type="EMBL" id="JAQIZT010000011">
    <property type="protein sequence ID" value="KAJ6978512.1"/>
    <property type="molecule type" value="Genomic_DNA"/>
</dbReference>
<reference evidence="1" key="1">
    <citation type="journal article" date="2023" name="Mol. Ecol. Resour.">
        <title>Chromosome-level genome assembly of a triploid poplar Populus alba 'Berolinensis'.</title>
        <authorList>
            <person name="Chen S."/>
            <person name="Yu Y."/>
            <person name="Wang X."/>
            <person name="Wang S."/>
            <person name="Zhang T."/>
            <person name="Zhou Y."/>
            <person name="He R."/>
            <person name="Meng N."/>
            <person name="Wang Y."/>
            <person name="Liu W."/>
            <person name="Liu Z."/>
            <person name="Liu J."/>
            <person name="Guo Q."/>
            <person name="Huang H."/>
            <person name="Sederoff R.R."/>
            <person name="Wang G."/>
            <person name="Qu G."/>
            <person name="Chen S."/>
        </authorList>
    </citation>
    <scope>NUCLEOTIDE SEQUENCE</scope>
    <source>
        <strain evidence="1">SC-2020</strain>
    </source>
</reference>
<evidence type="ECO:0000313" key="1">
    <source>
        <dbReference type="EMBL" id="KAJ6978512.1"/>
    </source>
</evidence>
<gene>
    <name evidence="1" type="ORF">NC653_026816</name>
</gene>
<comment type="caution">
    <text evidence="1">The sequence shown here is derived from an EMBL/GenBank/DDBJ whole genome shotgun (WGS) entry which is preliminary data.</text>
</comment>
<dbReference type="Proteomes" id="UP001164929">
    <property type="component" value="Chromosome 11"/>
</dbReference>
<accession>A0AAD6M6L0</accession>
<evidence type="ECO:0000313" key="2">
    <source>
        <dbReference type="Proteomes" id="UP001164929"/>
    </source>
</evidence>
<sequence>MSEHLVLEESAEEPMAQTMVPRGRVVGGHPLDRMLINSTPLPPYKSTVGYLRGPQDLHDDHQDQWSQILIYIPSSFVIHASDMTSKKEWKKWHAVPVEFFKRKRKIPIT</sequence>